<proteinExistence type="predicted"/>
<evidence type="ECO:0000313" key="3">
    <source>
        <dbReference type="Proteomes" id="UP000263833"/>
    </source>
</evidence>
<evidence type="ECO:0000259" key="1">
    <source>
        <dbReference type="Pfam" id="PF13480"/>
    </source>
</evidence>
<keyword evidence="3" id="KW-1185">Reference proteome</keyword>
<sequence length="360" mass="39968">MKASLISTQELDADCIRRWEQLRETNSIYASPFYSPHFAMAVGKVRRDAEVAIFEQDGRIVGFLPFHRVRGRVAKPIGGHLNDYHGAILEPGRVLAEPGLLRAAALDAYDFDHLPLQFALGMQSADTSLASPQMDLSAGYEASIAAKGDSWRRGQRDMSRKLRKMEREIGAVRCEFSSESDQAFDLHVEMRNTLYRRMGLRADYCIGWQGEVLRGLRNVGSPGFCGALSVLYAGEEPVAAHFGIVSNGVLHWWFPAYDLRVQRYSPGLQLIDRCARQAAIEGICTIDFGKGDDRYKTLFADRLIPMVKGSVCQQGSFAARARAGHATILGFAERVLPAAINAYPRKSVERLWTGTALPGR</sequence>
<dbReference type="SUPFAM" id="SSF55729">
    <property type="entry name" value="Acyl-CoA N-acyltransferases (Nat)"/>
    <property type="match status" value="1"/>
</dbReference>
<dbReference type="EMBL" id="QRGP01000001">
    <property type="protein sequence ID" value="RDV07244.1"/>
    <property type="molecule type" value="Genomic_DNA"/>
</dbReference>
<keyword evidence="2" id="KW-0808">Transferase</keyword>
<dbReference type="InterPro" id="IPR016181">
    <property type="entry name" value="Acyl_CoA_acyltransferase"/>
</dbReference>
<name>A0A371BI16_9SPHN</name>
<organism evidence="2 3">
    <name type="scientific">Sphingorhabdus pulchriflava</name>
    <dbReference type="NCBI Taxonomy" id="2292257"/>
    <lineage>
        <taxon>Bacteria</taxon>
        <taxon>Pseudomonadati</taxon>
        <taxon>Pseudomonadota</taxon>
        <taxon>Alphaproteobacteria</taxon>
        <taxon>Sphingomonadales</taxon>
        <taxon>Sphingomonadaceae</taxon>
        <taxon>Sphingorhabdus</taxon>
    </lineage>
</organism>
<feature type="domain" description="BioF2-like acetyltransferase" evidence="1">
    <location>
        <begin position="154"/>
        <end position="296"/>
    </location>
</feature>
<comment type="caution">
    <text evidence="2">The sequence shown here is derived from an EMBL/GenBank/DDBJ whole genome shotgun (WGS) entry which is preliminary data.</text>
</comment>
<dbReference type="Proteomes" id="UP000263833">
    <property type="component" value="Unassembled WGS sequence"/>
</dbReference>
<dbReference type="InterPro" id="IPR038740">
    <property type="entry name" value="BioF2-like_GNAT_dom"/>
</dbReference>
<dbReference type="GO" id="GO:0016740">
    <property type="term" value="F:transferase activity"/>
    <property type="evidence" value="ECO:0007669"/>
    <property type="project" value="UniProtKB-KW"/>
</dbReference>
<reference evidence="3" key="1">
    <citation type="submission" date="2018-08" db="EMBL/GenBank/DDBJ databases">
        <authorList>
            <person name="Kim S.-J."/>
            <person name="Jung G.-Y."/>
        </authorList>
    </citation>
    <scope>NUCLEOTIDE SEQUENCE [LARGE SCALE GENOMIC DNA]</scope>
    <source>
        <strain evidence="3">GY_G</strain>
    </source>
</reference>
<accession>A0A371BI16</accession>
<dbReference type="OrthoDB" id="4700839at2"/>
<dbReference type="AlphaFoldDB" id="A0A371BI16"/>
<protein>
    <submittedName>
        <fullName evidence="2">GNAT family N-acetyltransferase</fullName>
    </submittedName>
</protein>
<evidence type="ECO:0000313" key="2">
    <source>
        <dbReference type="EMBL" id="RDV07244.1"/>
    </source>
</evidence>
<gene>
    <name evidence="2" type="ORF">DXH95_07725</name>
</gene>
<dbReference type="Pfam" id="PF13480">
    <property type="entry name" value="Acetyltransf_6"/>
    <property type="match status" value="1"/>
</dbReference>
<dbReference type="Gene3D" id="3.40.630.30">
    <property type="match status" value="1"/>
</dbReference>